<proteinExistence type="predicted"/>
<accession>A0AA42SP66</accession>
<dbReference type="Proteomes" id="UP001159915">
    <property type="component" value="Unassembled WGS sequence"/>
</dbReference>
<reference evidence="1" key="1">
    <citation type="submission" date="2022-09" db="EMBL/GenBank/DDBJ databases">
        <title>Intensive care unit water sources are persistently colonized with multi-drug resistant bacteria and are the site of extensive horizontal gene transfer of antibiotic resistance genes.</title>
        <authorList>
            <person name="Diorio-Toth L."/>
        </authorList>
    </citation>
    <scope>NUCLEOTIDE SEQUENCE</scope>
    <source>
        <strain evidence="1">GD03920</strain>
    </source>
</reference>
<protein>
    <submittedName>
        <fullName evidence="1">Uncharacterized protein</fullName>
    </submittedName>
</protein>
<name>A0AA42SP66_ACIJO</name>
<dbReference type="RefSeq" id="WP_279670031.1">
    <property type="nucleotide sequence ID" value="NZ_JAOCBE010000001.1"/>
</dbReference>
<dbReference type="AlphaFoldDB" id="A0AA42SP66"/>
<evidence type="ECO:0000313" key="1">
    <source>
        <dbReference type="EMBL" id="MDH0969138.1"/>
    </source>
</evidence>
<sequence length="75" mass="8467">MDVIEYLENMATSVFDAVDETQSKNELNKLYGACKLVVDCYPFQDESSYIVVSDLLTQVAEFHAATYGITLVYDK</sequence>
<gene>
    <name evidence="1" type="ORF">N5C10_07630</name>
</gene>
<comment type="caution">
    <text evidence="1">The sequence shown here is derived from an EMBL/GenBank/DDBJ whole genome shotgun (WGS) entry which is preliminary data.</text>
</comment>
<evidence type="ECO:0000313" key="2">
    <source>
        <dbReference type="Proteomes" id="UP001159915"/>
    </source>
</evidence>
<dbReference type="EMBL" id="JAOCBE010000001">
    <property type="protein sequence ID" value="MDH0969138.1"/>
    <property type="molecule type" value="Genomic_DNA"/>
</dbReference>
<organism evidence="1 2">
    <name type="scientific">Acinetobacter johnsonii</name>
    <dbReference type="NCBI Taxonomy" id="40214"/>
    <lineage>
        <taxon>Bacteria</taxon>
        <taxon>Pseudomonadati</taxon>
        <taxon>Pseudomonadota</taxon>
        <taxon>Gammaproteobacteria</taxon>
        <taxon>Moraxellales</taxon>
        <taxon>Moraxellaceae</taxon>
        <taxon>Acinetobacter</taxon>
    </lineage>
</organism>